<feature type="transmembrane region" description="Helical" evidence="5">
    <location>
        <begin position="373"/>
        <end position="396"/>
    </location>
</feature>
<dbReference type="RefSeq" id="WP_048847321.1">
    <property type="nucleotide sequence ID" value="NZ_BALE01000009.1"/>
</dbReference>
<dbReference type="PANTHER" id="PTHR42744">
    <property type="entry name" value="BINDING-PROTEIN-DEPENDENT TRANSPORT SYSTEMS INNER MEMBRANE COMPONENT"/>
    <property type="match status" value="1"/>
</dbReference>
<name>A0A0D6MIG2_9PROT</name>
<feature type="transmembrane region" description="Helical" evidence="5">
    <location>
        <begin position="203"/>
        <end position="225"/>
    </location>
</feature>
<keyword evidence="8" id="KW-1185">Reference proteome</keyword>
<keyword evidence="5" id="KW-0813">Transport</keyword>
<evidence type="ECO:0000256" key="5">
    <source>
        <dbReference type="RuleBase" id="RU363032"/>
    </source>
</evidence>
<dbReference type="CDD" id="cd06261">
    <property type="entry name" value="TM_PBP2"/>
    <property type="match status" value="2"/>
</dbReference>
<dbReference type="OrthoDB" id="9806809at2"/>
<sequence length="581" mass="62990">MTTQGLTMRVAAPARPNLADLAAFLCLLVLALSFADVARHTLAPIAPAGMSTIRLSPLYLPEYALRTTLRMFTALGASLVFTFTYAVIAAKSRLAGRIMIPLLDILQSTPILGFLTFTYVFFMGLFPGRILGAECAAVFVIFTSQAWNMGFAMIQSLRTVPPDLIEAARGFGLTSWQRFWRLEVPSAVPSLVWNAMMSMSGGWFMLVAAETIAVGHTTVALPGIGSYVGEAIARRDGLAIVYAIIAMALVILAYDQLIFRPLVAWSGRFRVGQSPEGAAPDPWVLTAWRRTRLLRQFGERIAESLASLGTLRIGGSPRWTAPDALETPVGRNLWRMGIALLCVICAYGVWTLADGRVAPADFWNAAICGALTLARVVSMVVLACAVWIPAGVWLGLRPRWARRAQTLAQFMAAFPANLFFPVFVVVIVRFHLNANIWLTPLMVLGTQWYILFNVVAGTSVFPSELLEAARNLDLRGTLWWRSVMLPGIAPYIATGAVTAAGGAWNASILAEMARWGDVTLHAKGLGDFIATATQDGNTAHVALGVAMMAAYVVAINQLVWLPLQTYVGRRFANRDPSGGIA</sequence>
<dbReference type="AlphaFoldDB" id="A0A0D6MIG2"/>
<comment type="similarity">
    <text evidence="5">Belongs to the binding-protein-dependent transport system permease family.</text>
</comment>
<feature type="transmembrane region" description="Helical" evidence="5">
    <location>
        <begin position="237"/>
        <end position="254"/>
    </location>
</feature>
<keyword evidence="3 5" id="KW-1133">Transmembrane helix</keyword>
<feature type="transmembrane region" description="Helical" evidence="5">
    <location>
        <begin position="408"/>
        <end position="428"/>
    </location>
</feature>
<feature type="transmembrane region" description="Helical" evidence="5">
    <location>
        <begin position="102"/>
        <end position="122"/>
    </location>
</feature>
<dbReference type="SUPFAM" id="SSF161098">
    <property type="entry name" value="MetI-like"/>
    <property type="match status" value="2"/>
</dbReference>
<organism evidence="7 8">
    <name type="scientific">Tanticharoenia sakaeratensis NBRC 103193</name>
    <dbReference type="NCBI Taxonomy" id="1231623"/>
    <lineage>
        <taxon>Bacteria</taxon>
        <taxon>Pseudomonadati</taxon>
        <taxon>Pseudomonadota</taxon>
        <taxon>Alphaproteobacteria</taxon>
        <taxon>Acetobacterales</taxon>
        <taxon>Acetobacteraceae</taxon>
        <taxon>Tanticharoenia</taxon>
    </lineage>
</organism>
<feature type="transmembrane region" description="Helical" evidence="5">
    <location>
        <begin position="333"/>
        <end position="353"/>
    </location>
</feature>
<dbReference type="InterPro" id="IPR000515">
    <property type="entry name" value="MetI-like"/>
</dbReference>
<dbReference type="EMBL" id="BALE01000009">
    <property type="protein sequence ID" value="GAN53444.1"/>
    <property type="molecule type" value="Genomic_DNA"/>
</dbReference>
<dbReference type="PANTHER" id="PTHR42744:SF1">
    <property type="entry name" value="BINDING-PROTEIN-DEPENDENT TRANSPORT SYSTEMS INNER MEMBRANE COMPONENT"/>
    <property type="match status" value="1"/>
</dbReference>
<dbReference type="PROSITE" id="PS50928">
    <property type="entry name" value="ABC_TM1"/>
    <property type="match status" value="2"/>
</dbReference>
<reference evidence="7 8" key="1">
    <citation type="submission" date="2012-10" db="EMBL/GenBank/DDBJ databases">
        <title>Genome sequencing of Tanticharoenia sakaeratensis NBRC 103193.</title>
        <authorList>
            <person name="Azuma Y."/>
            <person name="Hadano H."/>
            <person name="Hirakawa H."/>
            <person name="Matsushita K."/>
        </authorList>
    </citation>
    <scope>NUCLEOTIDE SEQUENCE [LARGE SCALE GENOMIC DNA]</scope>
    <source>
        <strain evidence="7 8">NBRC 103193</strain>
    </source>
</reference>
<protein>
    <submittedName>
        <fullName evidence="7">Glycine betaine ABC transporter permease</fullName>
    </submittedName>
</protein>
<evidence type="ECO:0000256" key="4">
    <source>
        <dbReference type="ARBA" id="ARBA00023136"/>
    </source>
</evidence>
<proteinExistence type="inferred from homology"/>
<evidence type="ECO:0000256" key="2">
    <source>
        <dbReference type="ARBA" id="ARBA00022692"/>
    </source>
</evidence>
<accession>A0A0D6MIG2</accession>
<comment type="subcellular location">
    <subcellularLocation>
        <location evidence="1 5">Cell membrane</location>
        <topology evidence="1 5">Multi-pass membrane protein</topology>
    </subcellularLocation>
</comment>
<dbReference type="GO" id="GO:0055085">
    <property type="term" value="P:transmembrane transport"/>
    <property type="evidence" value="ECO:0007669"/>
    <property type="project" value="InterPro"/>
</dbReference>
<evidence type="ECO:0000313" key="8">
    <source>
        <dbReference type="Proteomes" id="UP000032679"/>
    </source>
</evidence>
<keyword evidence="2 5" id="KW-0812">Transmembrane</keyword>
<comment type="caution">
    <text evidence="7">The sequence shown here is derived from an EMBL/GenBank/DDBJ whole genome shotgun (WGS) entry which is preliminary data.</text>
</comment>
<dbReference type="GO" id="GO:0005886">
    <property type="term" value="C:plasma membrane"/>
    <property type="evidence" value="ECO:0007669"/>
    <property type="project" value="UniProtKB-SubCell"/>
</dbReference>
<feature type="transmembrane region" description="Helical" evidence="5">
    <location>
        <begin position="541"/>
        <end position="561"/>
    </location>
</feature>
<dbReference type="Proteomes" id="UP000032679">
    <property type="component" value="Unassembled WGS sequence"/>
</dbReference>
<dbReference type="STRING" id="1231623.Tasa_009_239"/>
<evidence type="ECO:0000256" key="3">
    <source>
        <dbReference type="ARBA" id="ARBA00022989"/>
    </source>
</evidence>
<dbReference type="Pfam" id="PF00528">
    <property type="entry name" value="BPD_transp_1"/>
    <property type="match status" value="2"/>
</dbReference>
<feature type="transmembrane region" description="Helical" evidence="5">
    <location>
        <begin position="478"/>
        <end position="504"/>
    </location>
</feature>
<gene>
    <name evidence="7" type="ORF">Tasa_009_239</name>
</gene>
<feature type="domain" description="ABC transmembrane type-1" evidence="6">
    <location>
        <begin position="369"/>
        <end position="564"/>
    </location>
</feature>
<evidence type="ECO:0000256" key="1">
    <source>
        <dbReference type="ARBA" id="ARBA00004651"/>
    </source>
</evidence>
<dbReference type="Gene3D" id="1.10.3720.10">
    <property type="entry name" value="MetI-like"/>
    <property type="match status" value="2"/>
</dbReference>
<feature type="domain" description="ABC transmembrane type-1" evidence="6">
    <location>
        <begin position="64"/>
        <end position="257"/>
    </location>
</feature>
<evidence type="ECO:0000259" key="6">
    <source>
        <dbReference type="PROSITE" id="PS50928"/>
    </source>
</evidence>
<dbReference type="InterPro" id="IPR035906">
    <property type="entry name" value="MetI-like_sf"/>
</dbReference>
<evidence type="ECO:0000313" key="7">
    <source>
        <dbReference type="EMBL" id="GAN53444.1"/>
    </source>
</evidence>
<keyword evidence="4 5" id="KW-0472">Membrane</keyword>
<feature type="transmembrane region" description="Helical" evidence="5">
    <location>
        <begin position="69"/>
        <end position="90"/>
    </location>
</feature>